<name>S9U9M2_9TRYP</name>
<feature type="region of interest" description="Disordered" evidence="1">
    <location>
        <begin position="39"/>
        <end position="65"/>
    </location>
</feature>
<organism evidence="2 3">
    <name type="scientific">Angomonas deanei</name>
    <dbReference type="NCBI Taxonomy" id="59799"/>
    <lineage>
        <taxon>Eukaryota</taxon>
        <taxon>Discoba</taxon>
        <taxon>Euglenozoa</taxon>
        <taxon>Kinetoplastea</taxon>
        <taxon>Metakinetoplastina</taxon>
        <taxon>Trypanosomatida</taxon>
        <taxon>Trypanosomatidae</taxon>
        <taxon>Strigomonadinae</taxon>
        <taxon>Angomonas</taxon>
    </lineage>
</organism>
<reference evidence="2 3" key="1">
    <citation type="submission" date="2020-08" db="EMBL/GenBank/DDBJ databases">
        <authorList>
            <person name="Newling K."/>
            <person name="Davey J."/>
            <person name="Forrester S."/>
        </authorList>
    </citation>
    <scope>NUCLEOTIDE SEQUENCE [LARGE SCALE GENOMIC DNA]</scope>
    <source>
        <strain evidence="3">Crithidia deanei Carvalho (ATCC PRA-265)</strain>
    </source>
</reference>
<accession>S9U9M2</accession>
<dbReference type="Proteomes" id="UP000515908">
    <property type="component" value="Chromosome 03"/>
</dbReference>
<gene>
    <name evidence="2" type="ORF">ADEAN_000189800</name>
</gene>
<evidence type="ECO:0000313" key="2">
    <source>
        <dbReference type="EMBL" id="CAD2214452.1"/>
    </source>
</evidence>
<feature type="region of interest" description="Disordered" evidence="1">
    <location>
        <begin position="308"/>
        <end position="343"/>
    </location>
</feature>
<dbReference type="EMBL" id="LR877147">
    <property type="protein sequence ID" value="CAD2214452.1"/>
    <property type="molecule type" value="Genomic_DNA"/>
</dbReference>
<proteinExistence type="predicted"/>
<keyword evidence="3" id="KW-1185">Reference proteome</keyword>
<evidence type="ECO:0000313" key="3">
    <source>
        <dbReference type="Proteomes" id="UP000515908"/>
    </source>
</evidence>
<protein>
    <submittedName>
        <fullName evidence="2">Uncharacterized protein</fullName>
    </submittedName>
</protein>
<dbReference type="AlphaFoldDB" id="S9U9M2"/>
<sequence>MIRRQWSMVSRGAIPRHTTTSQRNLFYPTRAVLGLEQLQDVPASTDRKPSGLHRGPGKRQTSAKETEKYQFIKKWDLQMQDAWDDHEAFKGLPKPKVQFGNEATEMVWPYALLLERVVKVHPFTKSIYVYYSQRQMTPDGARAAKAAQAFSREFLIPITFHNAQVYVETEMLLEYSETPWVVLHCMDGRQEILPVRVGDKDATPKEAATALLDEVVKTCERLGASVEHPKEMTQLLNERPLQNQYLRINYQWFGDTPEERMSHLVQWDFDPAAVEPKMRQRTRHVLDRINYDGNLPTHQSVIANAHREASRIRSPKTTAGPKTFFNSAGSRANARHARFGDNK</sequence>
<dbReference type="VEuPathDB" id="TriTrypDB:ADEAN_000189800"/>
<evidence type="ECO:0000256" key="1">
    <source>
        <dbReference type="SAM" id="MobiDB-lite"/>
    </source>
</evidence>
<dbReference type="OrthoDB" id="274820at2759"/>